<evidence type="ECO:0000313" key="7">
    <source>
        <dbReference type="EMBL" id="SHF98779.1"/>
    </source>
</evidence>
<dbReference type="PANTHER" id="PTHR30250:SF11">
    <property type="entry name" value="O-ANTIGEN TRANSPORTER-RELATED"/>
    <property type="match status" value="1"/>
</dbReference>
<keyword evidence="4 6" id="KW-1133">Transmembrane helix</keyword>
<feature type="transmembrane region" description="Helical" evidence="6">
    <location>
        <begin position="98"/>
        <end position="123"/>
    </location>
</feature>
<protein>
    <submittedName>
        <fullName evidence="7">Na+-driven multidrug efflux pump</fullName>
    </submittedName>
</protein>
<dbReference type="GO" id="GO:0042910">
    <property type="term" value="F:xenobiotic transmembrane transporter activity"/>
    <property type="evidence" value="ECO:0007669"/>
    <property type="project" value="InterPro"/>
</dbReference>
<feature type="transmembrane region" description="Helical" evidence="6">
    <location>
        <begin position="143"/>
        <end position="165"/>
    </location>
</feature>
<sequence length="454" mass="51744">MKKLIGKIQSNLGIRSARTKNITKHVFWSIIYKGGHIAANFLLVPLTISYLDTENYGIWLTLSSFIAWFTFFDIGLGHGLRNKFAEAKAKGDIELAKGYVSTAYFTIGLISLIFVVTSLFASYFLDWANIFNTADSKNGQLRILMTIVFASFGIQLIVKLITTIYTADQRPSMQGKISFLTAVLSLLIIWFLTRTANSSLLIFGSIFSFLPVLILLFLNFNAFTNRYKVYRPNIAYWKNKYFKDIFGLGASFFIIQFSVIILYSTDNFIITQLFDPKAVVPYNIAYKYLSLSSMFFSMILTPYWSSITEAYTKAEFDWIKKSMKNLLKFTLATIILIVIMTIVAPKFYQLWIGEMVIVPMSLTISMAIYFIISVFYSPFNYFINGTGKVKLHMYSFIIGAILNIPLSIILVKQFHFGVEGVIIATSICIAPNIILFPIQYFKLINNQANGIWNK</sequence>
<feature type="transmembrane region" description="Helical" evidence="6">
    <location>
        <begin position="26"/>
        <end position="50"/>
    </location>
</feature>
<dbReference type="GO" id="GO:0005886">
    <property type="term" value="C:plasma membrane"/>
    <property type="evidence" value="ECO:0007669"/>
    <property type="project" value="UniProtKB-SubCell"/>
</dbReference>
<feature type="transmembrane region" description="Helical" evidence="6">
    <location>
        <begin position="245"/>
        <end position="264"/>
    </location>
</feature>
<feature type="transmembrane region" description="Helical" evidence="6">
    <location>
        <begin position="391"/>
        <end position="410"/>
    </location>
</feature>
<dbReference type="InterPro" id="IPR002797">
    <property type="entry name" value="Polysacc_synth"/>
</dbReference>
<dbReference type="InterPro" id="IPR050833">
    <property type="entry name" value="Poly_Biosynth_Transport"/>
</dbReference>
<feature type="transmembrane region" description="Helical" evidence="6">
    <location>
        <begin position="199"/>
        <end position="224"/>
    </location>
</feature>
<reference evidence="8" key="1">
    <citation type="submission" date="2016-11" db="EMBL/GenBank/DDBJ databases">
        <authorList>
            <person name="Varghese N."/>
            <person name="Submissions S."/>
        </authorList>
    </citation>
    <scope>NUCLEOTIDE SEQUENCE [LARGE SCALE GENOMIC DNA]</scope>
    <source>
        <strain evidence="8">DSM 17539</strain>
    </source>
</reference>
<comment type="subcellular location">
    <subcellularLocation>
        <location evidence="1">Cell membrane</location>
        <topology evidence="1">Multi-pass membrane protein</topology>
    </subcellularLocation>
</comment>
<accession>A0A1M5G4Z9</accession>
<dbReference type="EMBL" id="FQUX01000010">
    <property type="protein sequence ID" value="SHF98779.1"/>
    <property type="molecule type" value="Genomic_DNA"/>
</dbReference>
<dbReference type="RefSeq" id="WP_072864990.1">
    <property type="nucleotide sequence ID" value="NZ_FQUX01000010.1"/>
</dbReference>
<gene>
    <name evidence="7" type="ORF">SAMN03080594_110111</name>
</gene>
<dbReference type="OrthoDB" id="512217at2"/>
<evidence type="ECO:0000256" key="5">
    <source>
        <dbReference type="ARBA" id="ARBA00023136"/>
    </source>
</evidence>
<feature type="transmembrane region" description="Helical" evidence="6">
    <location>
        <begin position="177"/>
        <end position="193"/>
    </location>
</feature>
<feature type="transmembrane region" description="Helical" evidence="6">
    <location>
        <begin position="416"/>
        <end position="438"/>
    </location>
</feature>
<evidence type="ECO:0000256" key="4">
    <source>
        <dbReference type="ARBA" id="ARBA00022989"/>
    </source>
</evidence>
<name>A0A1M5G4Z9_9FLAO</name>
<organism evidence="7 8">
    <name type="scientific">Arenibacter palladensis</name>
    <dbReference type="NCBI Taxonomy" id="237373"/>
    <lineage>
        <taxon>Bacteria</taxon>
        <taxon>Pseudomonadati</taxon>
        <taxon>Bacteroidota</taxon>
        <taxon>Flavobacteriia</taxon>
        <taxon>Flavobacteriales</taxon>
        <taxon>Flavobacteriaceae</taxon>
        <taxon>Arenibacter</taxon>
    </lineage>
</organism>
<dbReference type="Pfam" id="PF01943">
    <property type="entry name" value="Polysacc_synt"/>
    <property type="match status" value="1"/>
</dbReference>
<dbReference type="PANTHER" id="PTHR30250">
    <property type="entry name" value="PST FAMILY PREDICTED COLANIC ACID TRANSPORTER"/>
    <property type="match status" value="1"/>
</dbReference>
<keyword evidence="3 6" id="KW-0812">Transmembrane</keyword>
<keyword evidence="8" id="KW-1185">Reference proteome</keyword>
<dbReference type="GO" id="GO:0015297">
    <property type="term" value="F:antiporter activity"/>
    <property type="evidence" value="ECO:0007669"/>
    <property type="project" value="InterPro"/>
</dbReference>
<dbReference type="AlphaFoldDB" id="A0A1M5G4Z9"/>
<feature type="transmembrane region" description="Helical" evidence="6">
    <location>
        <begin position="356"/>
        <end position="379"/>
    </location>
</feature>
<evidence type="ECO:0000313" key="8">
    <source>
        <dbReference type="Proteomes" id="UP000184406"/>
    </source>
</evidence>
<evidence type="ECO:0000256" key="1">
    <source>
        <dbReference type="ARBA" id="ARBA00004651"/>
    </source>
</evidence>
<dbReference type="Proteomes" id="UP000184406">
    <property type="component" value="Unassembled WGS sequence"/>
</dbReference>
<keyword evidence="2" id="KW-1003">Cell membrane</keyword>
<evidence type="ECO:0000256" key="6">
    <source>
        <dbReference type="SAM" id="Phobius"/>
    </source>
</evidence>
<evidence type="ECO:0000256" key="3">
    <source>
        <dbReference type="ARBA" id="ARBA00022692"/>
    </source>
</evidence>
<keyword evidence="5 6" id="KW-0472">Membrane</keyword>
<feature type="transmembrane region" description="Helical" evidence="6">
    <location>
        <begin position="326"/>
        <end position="344"/>
    </location>
</feature>
<feature type="transmembrane region" description="Helical" evidence="6">
    <location>
        <begin position="284"/>
        <end position="305"/>
    </location>
</feature>
<evidence type="ECO:0000256" key="2">
    <source>
        <dbReference type="ARBA" id="ARBA00022475"/>
    </source>
</evidence>
<feature type="transmembrane region" description="Helical" evidence="6">
    <location>
        <begin position="56"/>
        <end position="77"/>
    </location>
</feature>
<proteinExistence type="predicted"/>